<evidence type="ECO:0000313" key="1">
    <source>
        <dbReference type="EMBL" id="THV07788.1"/>
    </source>
</evidence>
<dbReference type="SUPFAM" id="SSF53067">
    <property type="entry name" value="Actin-like ATPase domain"/>
    <property type="match status" value="2"/>
</dbReference>
<dbReference type="Gene3D" id="3.30.420.40">
    <property type="match status" value="1"/>
</dbReference>
<proteinExistence type="predicted"/>
<evidence type="ECO:0000313" key="2">
    <source>
        <dbReference type="Proteomes" id="UP000297245"/>
    </source>
</evidence>
<dbReference type="PANTHER" id="PTHR14187:SF5">
    <property type="entry name" value="HEAT SHOCK 70 KDA PROTEIN 12A"/>
    <property type="match status" value="1"/>
</dbReference>
<evidence type="ECO:0008006" key="3">
    <source>
        <dbReference type="Google" id="ProtNLM"/>
    </source>
</evidence>
<dbReference type="AlphaFoldDB" id="A0A4S8MWR8"/>
<dbReference type="OrthoDB" id="2963168at2759"/>
<dbReference type="CDD" id="cd10170">
    <property type="entry name" value="ASKHA_NBD_HSP70"/>
    <property type="match status" value="1"/>
</dbReference>
<accession>A0A4S8MWR8</accession>
<dbReference type="Proteomes" id="UP000297245">
    <property type="component" value="Unassembled WGS sequence"/>
</dbReference>
<organism evidence="1 2">
    <name type="scientific">Dendrothele bispora (strain CBS 962.96)</name>
    <dbReference type="NCBI Taxonomy" id="1314807"/>
    <lineage>
        <taxon>Eukaryota</taxon>
        <taxon>Fungi</taxon>
        <taxon>Dikarya</taxon>
        <taxon>Basidiomycota</taxon>
        <taxon>Agaricomycotina</taxon>
        <taxon>Agaricomycetes</taxon>
        <taxon>Agaricomycetidae</taxon>
        <taxon>Agaricales</taxon>
        <taxon>Agaricales incertae sedis</taxon>
        <taxon>Dendrothele</taxon>
    </lineage>
</organism>
<gene>
    <name evidence="1" type="ORF">K435DRAFT_169479</name>
</gene>
<dbReference type="EMBL" id="ML179036">
    <property type="protein sequence ID" value="THV07788.1"/>
    <property type="molecule type" value="Genomic_DNA"/>
</dbReference>
<name>A0A4S8MWR8_DENBC</name>
<dbReference type="PANTHER" id="PTHR14187">
    <property type="entry name" value="ALPHA KINASE/ELONGATION FACTOR 2 KINASE"/>
    <property type="match status" value="1"/>
</dbReference>
<protein>
    <recommendedName>
        <fullName evidence="3">Actin-like ATPase domain-containing protein</fullName>
    </recommendedName>
</protein>
<sequence>MKESQPPYKGSENRLIVAFDVGTTYSGISYTVLEPGLVPEIIGVTRFPSQGNAGNAKIPSEIYYDRHGQVRAVGAEVKDEEKIEKAQQQNWTLCKLFKLHVKLPPNPPSIADCNKYVLGELPPTKTVVDVFADFLQYLFSCATTFIQESTPGGLAFWASIEDDIEFVLTHPNGWEGAEQASIRQAAIQAGLVPDTLVGHARIHFVTEGEASLHFCVLNGLNMPQKGVIIVDAGGGTVDLSVYCKNTDATRYQEVAIPKSVFAGSAFVTGEAEKYFAKRFSSTRFKGDVSRMTSIFDSKAKLVFKEDTEASFVTFGRYDDHDEQHGIRAGQLKIARDQVANFFSYSIKSIAEAVVEQQIGLKEKVVDIFLVGGFASSSWLFTQLKVILEPLGFTVLRPDRYINKAVADGAISFYLNHLVTSRISRRIYGAECIRDFNPDDPEHQKRALDIKFSCCAKSELHGGFDVILGKDVRVLESQEFRRPFFLERKTVEELKTVTADVLVYEGRDPNPQWLDADPDNFLHLCRITADTTAACKGLRPRRMNGRKYYRLDYQVVLCLGLTELKAQVCWIERGVEKRSPARIVYTSVDRV</sequence>
<dbReference type="InterPro" id="IPR043129">
    <property type="entry name" value="ATPase_NBD"/>
</dbReference>
<reference evidence="1 2" key="1">
    <citation type="journal article" date="2019" name="Nat. Ecol. Evol.">
        <title>Megaphylogeny resolves global patterns of mushroom evolution.</title>
        <authorList>
            <person name="Varga T."/>
            <person name="Krizsan K."/>
            <person name="Foldi C."/>
            <person name="Dima B."/>
            <person name="Sanchez-Garcia M."/>
            <person name="Sanchez-Ramirez S."/>
            <person name="Szollosi G.J."/>
            <person name="Szarkandi J.G."/>
            <person name="Papp V."/>
            <person name="Albert L."/>
            <person name="Andreopoulos W."/>
            <person name="Angelini C."/>
            <person name="Antonin V."/>
            <person name="Barry K.W."/>
            <person name="Bougher N.L."/>
            <person name="Buchanan P."/>
            <person name="Buyck B."/>
            <person name="Bense V."/>
            <person name="Catcheside P."/>
            <person name="Chovatia M."/>
            <person name="Cooper J."/>
            <person name="Damon W."/>
            <person name="Desjardin D."/>
            <person name="Finy P."/>
            <person name="Geml J."/>
            <person name="Haridas S."/>
            <person name="Hughes K."/>
            <person name="Justo A."/>
            <person name="Karasinski D."/>
            <person name="Kautmanova I."/>
            <person name="Kiss B."/>
            <person name="Kocsube S."/>
            <person name="Kotiranta H."/>
            <person name="LaButti K.M."/>
            <person name="Lechner B.E."/>
            <person name="Liimatainen K."/>
            <person name="Lipzen A."/>
            <person name="Lukacs Z."/>
            <person name="Mihaltcheva S."/>
            <person name="Morgado L.N."/>
            <person name="Niskanen T."/>
            <person name="Noordeloos M.E."/>
            <person name="Ohm R.A."/>
            <person name="Ortiz-Santana B."/>
            <person name="Ovrebo C."/>
            <person name="Racz N."/>
            <person name="Riley R."/>
            <person name="Savchenko A."/>
            <person name="Shiryaev A."/>
            <person name="Soop K."/>
            <person name="Spirin V."/>
            <person name="Szebenyi C."/>
            <person name="Tomsovsky M."/>
            <person name="Tulloss R.E."/>
            <person name="Uehling J."/>
            <person name="Grigoriev I.V."/>
            <person name="Vagvolgyi C."/>
            <person name="Papp T."/>
            <person name="Martin F.M."/>
            <person name="Miettinen O."/>
            <person name="Hibbett D.S."/>
            <person name="Nagy L.G."/>
        </authorList>
    </citation>
    <scope>NUCLEOTIDE SEQUENCE [LARGE SCALE GENOMIC DNA]</scope>
    <source>
        <strain evidence="1 2">CBS 962.96</strain>
    </source>
</reference>
<keyword evidence="2" id="KW-1185">Reference proteome</keyword>